<dbReference type="GO" id="GO:0016787">
    <property type="term" value="F:hydrolase activity"/>
    <property type="evidence" value="ECO:0007669"/>
    <property type="project" value="UniProtKB-KW"/>
</dbReference>
<dbReference type="GO" id="GO:0005829">
    <property type="term" value="C:cytosol"/>
    <property type="evidence" value="ECO:0007669"/>
    <property type="project" value="TreeGrafter"/>
</dbReference>
<keyword evidence="2" id="KW-0378">Hydrolase</keyword>
<evidence type="ECO:0000313" key="6">
    <source>
        <dbReference type="EMBL" id="ABK46173.1"/>
    </source>
</evidence>
<proteinExistence type="inferred from homology"/>
<name>A0LDY0_MAGMM</name>
<evidence type="ECO:0000256" key="4">
    <source>
        <dbReference type="ARBA" id="ARBA00040194"/>
    </source>
</evidence>
<keyword evidence="1" id="KW-0540">Nuclease</keyword>
<dbReference type="KEGG" id="mgm:Mmc1_3688"/>
<feature type="domain" description="HNH" evidence="5">
    <location>
        <begin position="31"/>
        <end position="79"/>
    </location>
</feature>
<dbReference type="EMBL" id="CP000471">
    <property type="protein sequence ID" value="ABK46173.1"/>
    <property type="molecule type" value="Genomic_DNA"/>
</dbReference>
<evidence type="ECO:0000256" key="2">
    <source>
        <dbReference type="ARBA" id="ARBA00022801"/>
    </source>
</evidence>
<dbReference type="GO" id="GO:0003676">
    <property type="term" value="F:nucleic acid binding"/>
    <property type="evidence" value="ECO:0007669"/>
    <property type="project" value="InterPro"/>
</dbReference>
<dbReference type="NCBIfam" id="NF008448">
    <property type="entry name" value="PRK11295.1"/>
    <property type="match status" value="1"/>
</dbReference>
<keyword evidence="7" id="KW-1185">Reference proteome</keyword>
<accession>A0LDY0</accession>
<organism evidence="6 7">
    <name type="scientific">Magnetococcus marinus (strain ATCC BAA-1437 / JCM 17883 / MC-1)</name>
    <dbReference type="NCBI Taxonomy" id="156889"/>
    <lineage>
        <taxon>Bacteria</taxon>
        <taxon>Pseudomonadati</taxon>
        <taxon>Pseudomonadota</taxon>
        <taxon>Magnetococcia</taxon>
        <taxon>Magnetococcales</taxon>
        <taxon>Magnetococcaceae</taxon>
        <taxon>Magnetococcus</taxon>
    </lineage>
</organism>
<dbReference type="Proteomes" id="UP000002586">
    <property type="component" value="Chromosome"/>
</dbReference>
<reference evidence="7" key="1">
    <citation type="journal article" date="2009" name="Appl. Environ. Microbiol.">
        <title>Complete genome sequence of the chemolithoautotrophic marine magnetotactic coccus strain MC-1.</title>
        <authorList>
            <person name="Schubbe S."/>
            <person name="Williams T.J."/>
            <person name="Xie G."/>
            <person name="Kiss H.E."/>
            <person name="Brettin T.S."/>
            <person name="Martinez D."/>
            <person name="Ross C.A."/>
            <person name="Schuler D."/>
            <person name="Cox B.L."/>
            <person name="Nealson K.H."/>
            <person name="Bazylinski D.A."/>
        </authorList>
    </citation>
    <scope>NUCLEOTIDE SEQUENCE [LARGE SCALE GENOMIC DNA]</scope>
    <source>
        <strain evidence="7">ATCC BAA-1437 / JCM 17883 / MC-1</strain>
    </source>
</reference>
<dbReference type="CDD" id="cd00085">
    <property type="entry name" value="HNHc"/>
    <property type="match status" value="1"/>
</dbReference>
<protein>
    <recommendedName>
        <fullName evidence="4">Putative HNH nuclease YajD</fullName>
    </recommendedName>
</protein>
<dbReference type="eggNOG" id="COG1403">
    <property type="taxonomic scope" value="Bacteria"/>
</dbReference>
<evidence type="ECO:0000259" key="5">
    <source>
        <dbReference type="Pfam" id="PF01844"/>
    </source>
</evidence>
<dbReference type="Pfam" id="PF01844">
    <property type="entry name" value="HNH"/>
    <property type="match status" value="1"/>
</dbReference>
<evidence type="ECO:0000256" key="1">
    <source>
        <dbReference type="ARBA" id="ARBA00022722"/>
    </source>
</evidence>
<dbReference type="PANTHER" id="PTHR41286">
    <property type="entry name" value="HNH NUCLEASE YAJD-RELATED"/>
    <property type="match status" value="1"/>
</dbReference>
<dbReference type="InterPro" id="IPR003615">
    <property type="entry name" value="HNH_nuc"/>
</dbReference>
<dbReference type="PANTHER" id="PTHR41286:SF1">
    <property type="entry name" value="HNH NUCLEASE YAJD-RELATED"/>
    <property type="match status" value="1"/>
</dbReference>
<reference evidence="6 7" key="2">
    <citation type="journal article" date="2012" name="Int. J. Syst. Evol. Microbiol.">
        <title>Magnetococcus marinus gen. nov., sp. nov., a marine, magnetotactic bacterium that represents a novel lineage (Magnetococcaceae fam. nov.; Magnetococcales ord. nov.) at the base of the Alphaproteobacteria.</title>
        <authorList>
            <person name="Bazylinski D.A."/>
            <person name="Williams T.J."/>
            <person name="Lefevre C.T."/>
            <person name="Berg R.J."/>
            <person name="Zhang C.L."/>
            <person name="Bowser S.S."/>
            <person name="Dean A.J."/>
            <person name="Beveridge T.J."/>
        </authorList>
    </citation>
    <scope>NUCLEOTIDE SEQUENCE [LARGE SCALE GENOMIC DNA]</scope>
    <source>
        <strain evidence="7">ATCC BAA-1437 / JCM 17883 / MC-1</strain>
    </source>
</reference>
<evidence type="ECO:0000313" key="7">
    <source>
        <dbReference type="Proteomes" id="UP000002586"/>
    </source>
</evidence>
<dbReference type="HOGENOM" id="CLU_136125_0_0_5"/>
<comment type="similarity">
    <text evidence="3">Belongs to the HNH nuclease family.</text>
</comment>
<dbReference type="InterPro" id="IPR002711">
    <property type="entry name" value="HNH"/>
</dbReference>
<dbReference type="AlphaFoldDB" id="A0LDY0"/>
<dbReference type="GO" id="GO:0008270">
    <property type="term" value="F:zinc ion binding"/>
    <property type="evidence" value="ECO:0007669"/>
    <property type="project" value="InterPro"/>
</dbReference>
<dbReference type="STRING" id="156889.Mmc1_3688"/>
<dbReference type="GO" id="GO:0004519">
    <property type="term" value="F:endonuclease activity"/>
    <property type="evidence" value="ECO:0007669"/>
    <property type="project" value="InterPro"/>
</dbReference>
<gene>
    <name evidence="6" type="ordered locus">Mmc1_3688</name>
</gene>
<dbReference type="RefSeq" id="WP_011715226.1">
    <property type="nucleotide sequence ID" value="NC_008576.1"/>
</dbReference>
<sequence length="117" mass="13540">MSMEKLENRINTLMKSGGYREKALRIYPWICGRCQREFNHKNVQELTVHHKDHDHFNNPEDGSNWELLCLYCHDNEHARMTEAQMYGTGGNQPDEGPAATHNPFAQLKALMEGKNRG</sequence>
<evidence type="ECO:0000256" key="3">
    <source>
        <dbReference type="ARBA" id="ARBA00038412"/>
    </source>
</evidence>